<comment type="caution">
    <text evidence="2">The sequence shown here is derived from an EMBL/GenBank/DDBJ whole genome shotgun (WGS) entry which is preliminary data.</text>
</comment>
<dbReference type="AlphaFoldDB" id="A0A5N1IF14"/>
<protein>
    <submittedName>
        <fullName evidence="2">IS3 family transposase</fullName>
    </submittedName>
</protein>
<dbReference type="InterPro" id="IPR001584">
    <property type="entry name" value="Integrase_cat-core"/>
</dbReference>
<feature type="domain" description="Integrase catalytic" evidence="1">
    <location>
        <begin position="4"/>
        <end position="26"/>
    </location>
</feature>
<organism evidence="2 3">
    <name type="scientific">Lactobacillus jensenii</name>
    <dbReference type="NCBI Taxonomy" id="109790"/>
    <lineage>
        <taxon>Bacteria</taxon>
        <taxon>Bacillati</taxon>
        <taxon>Bacillota</taxon>
        <taxon>Bacilli</taxon>
        <taxon>Lactobacillales</taxon>
        <taxon>Lactobacillaceae</taxon>
        <taxon>Lactobacillus</taxon>
    </lineage>
</organism>
<dbReference type="Pfam" id="PF13333">
    <property type="entry name" value="rve_2"/>
    <property type="match status" value="1"/>
</dbReference>
<dbReference type="GO" id="GO:0015074">
    <property type="term" value="P:DNA integration"/>
    <property type="evidence" value="ECO:0007669"/>
    <property type="project" value="InterPro"/>
</dbReference>
<dbReference type="EMBL" id="VYWW01000018">
    <property type="protein sequence ID" value="KAA9322521.1"/>
    <property type="molecule type" value="Genomic_DNA"/>
</dbReference>
<dbReference type="Proteomes" id="UP000327236">
    <property type="component" value="Unassembled WGS sequence"/>
</dbReference>
<gene>
    <name evidence="2" type="ORF">F6H94_05030</name>
</gene>
<proteinExistence type="predicted"/>
<accession>A0A5N1IF14</accession>
<sequence>MKLISIYNVERMKTKQKGLTPIQYRN</sequence>
<reference evidence="2 3" key="1">
    <citation type="submission" date="2019-09" db="EMBL/GenBank/DDBJ databases">
        <title>Draft genome sequence assemblies of isolates from the urinary tract.</title>
        <authorList>
            <person name="Mores C.R."/>
            <person name="Putonti C."/>
            <person name="Wolfe A.J."/>
        </authorList>
    </citation>
    <scope>NUCLEOTIDE SEQUENCE [LARGE SCALE GENOMIC DNA]</scope>
    <source>
        <strain evidence="2 3">UMB246</strain>
    </source>
</reference>
<name>A0A5N1IF14_LACJE</name>
<evidence type="ECO:0000313" key="3">
    <source>
        <dbReference type="Proteomes" id="UP000327236"/>
    </source>
</evidence>
<dbReference type="RefSeq" id="WP_141117388.1">
    <property type="nucleotide sequence ID" value="NZ_CATOUV010000001.1"/>
</dbReference>
<evidence type="ECO:0000259" key="1">
    <source>
        <dbReference type="Pfam" id="PF13333"/>
    </source>
</evidence>
<evidence type="ECO:0000313" key="2">
    <source>
        <dbReference type="EMBL" id="KAA9322521.1"/>
    </source>
</evidence>